<dbReference type="Gene3D" id="2.170.120.12">
    <property type="entry name" value="DNA-directed RNA polymerase, insert domain"/>
    <property type="match status" value="1"/>
</dbReference>
<proteinExistence type="inferred from homology"/>
<dbReference type="GO" id="GO:0005666">
    <property type="term" value="C:RNA polymerase III complex"/>
    <property type="evidence" value="ECO:0007669"/>
    <property type="project" value="TreeGrafter"/>
</dbReference>
<protein>
    <recommendedName>
        <fullName evidence="2">DNA-directed RNA polymerases I and III subunit RPAC1</fullName>
    </recommendedName>
</protein>
<dbReference type="CDD" id="cd07032">
    <property type="entry name" value="RNAP_I_II_AC40"/>
    <property type="match status" value="1"/>
</dbReference>
<dbReference type="SUPFAM" id="SSF55257">
    <property type="entry name" value="RBP11-like subunits of RNA polymerase"/>
    <property type="match status" value="1"/>
</dbReference>
<dbReference type="GO" id="GO:0006351">
    <property type="term" value="P:DNA-templated transcription"/>
    <property type="evidence" value="ECO:0007669"/>
    <property type="project" value="InterPro"/>
</dbReference>
<evidence type="ECO:0000313" key="8">
    <source>
        <dbReference type="EMBL" id="KAF2716698.1"/>
    </source>
</evidence>
<dbReference type="InterPro" id="IPR022842">
    <property type="entry name" value="RNAP_Rpo3/Rpb3/RPAC1"/>
</dbReference>
<evidence type="ECO:0000313" key="9">
    <source>
        <dbReference type="Proteomes" id="UP000799441"/>
    </source>
</evidence>
<evidence type="ECO:0000259" key="7">
    <source>
        <dbReference type="SMART" id="SM00662"/>
    </source>
</evidence>
<dbReference type="Pfam" id="PF01000">
    <property type="entry name" value="RNA_pol_A_bac"/>
    <property type="match status" value="1"/>
</dbReference>
<evidence type="ECO:0000256" key="4">
    <source>
        <dbReference type="ARBA" id="ARBA00023163"/>
    </source>
</evidence>
<evidence type="ECO:0000256" key="3">
    <source>
        <dbReference type="ARBA" id="ARBA00022478"/>
    </source>
</evidence>
<keyword evidence="3" id="KW-0240">DNA-directed RNA polymerase</keyword>
<dbReference type="HAMAP" id="MF_00320">
    <property type="entry name" value="RNApol_arch_Rpo3"/>
    <property type="match status" value="1"/>
</dbReference>
<dbReference type="PANTHER" id="PTHR11800:SF13">
    <property type="entry name" value="DNA-DIRECTED RNA POLYMERASES I AND III SUBUNIT RPAC1"/>
    <property type="match status" value="1"/>
</dbReference>
<dbReference type="FunFam" id="2.170.120.12:FF:000003">
    <property type="entry name" value="Dna-directed rna polymerases i and iii subunit"/>
    <property type="match status" value="1"/>
</dbReference>
<dbReference type="Pfam" id="PF01193">
    <property type="entry name" value="RNA_pol_L"/>
    <property type="match status" value="1"/>
</dbReference>
<dbReference type="GO" id="GO:0003899">
    <property type="term" value="F:DNA-directed RNA polymerase activity"/>
    <property type="evidence" value="ECO:0007669"/>
    <property type="project" value="InterPro"/>
</dbReference>
<accession>A0A9P4UKE0</accession>
<dbReference type="AlphaFoldDB" id="A0A9P4UKE0"/>
<reference evidence="8" key="1">
    <citation type="journal article" date="2020" name="Stud. Mycol.">
        <title>101 Dothideomycetes genomes: a test case for predicting lifestyles and emergence of pathogens.</title>
        <authorList>
            <person name="Haridas S."/>
            <person name="Albert R."/>
            <person name="Binder M."/>
            <person name="Bloem J."/>
            <person name="Labutti K."/>
            <person name="Salamov A."/>
            <person name="Andreopoulos B."/>
            <person name="Baker S."/>
            <person name="Barry K."/>
            <person name="Bills G."/>
            <person name="Bluhm B."/>
            <person name="Cannon C."/>
            <person name="Castanera R."/>
            <person name="Culley D."/>
            <person name="Daum C."/>
            <person name="Ezra D."/>
            <person name="Gonzalez J."/>
            <person name="Henrissat B."/>
            <person name="Kuo A."/>
            <person name="Liang C."/>
            <person name="Lipzen A."/>
            <person name="Lutzoni F."/>
            <person name="Magnuson J."/>
            <person name="Mondo S."/>
            <person name="Nolan M."/>
            <person name="Ohm R."/>
            <person name="Pangilinan J."/>
            <person name="Park H.-J."/>
            <person name="Ramirez L."/>
            <person name="Alfaro M."/>
            <person name="Sun H."/>
            <person name="Tritt A."/>
            <person name="Yoshinaga Y."/>
            <person name="Zwiers L.-H."/>
            <person name="Turgeon B."/>
            <person name="Goodwin S."/>
            <person name="Spatafora J."/>
            <person name="Crous P."/>
            <person name="Grigoriev I."/>
        </authorList>
    </citation>
    <scope>NUCLEOTIDE SEQUENCE</scope>
    <source>
        <strain evidence="8">CBS 116435</strain>
    </source>
</reference>
<sequence length="386" mass="43539">MGGLSEEQLRTRRIVGVHEEIVNNVSSTDFPGHWPGQDDSWNLEHFKRNIKVEFHDNAPHNACFSLIGVDASIANAYRRVLIAEVPTLAIEDVFVYDNTSIIQDEVLCHRLGLIPFAGGREGLKWMKWFKKAPSNTDFTTATAVEQDEETDPNAESPSDINTVVLTLKVECRWATTDQDGRDGKQLAREGETDPNLRYINSTVYARDIAFHPAGERQEKFFSGENAIRPVNPDIIVAKLRPGQRIDIRMHAIKGIGADHAKFSPVATASYRLLPHIDIVKPILGADARKFARCFPKGVIGLEDDPESGEKKAVVKDVMRDMVNREALRHDEFKDKVKLGRIRDHFIFSVESSGQFDSDDLFLESIQILKGKAERFRRHLGDLEEGR</sequence>
<keyword evidence="9" id="KW-1185">Reference proteome</keyword>
<dbReference type="InterPro" id="IPR036643">
    <property type="entry name" value="RNApol_insert_sf"/>
</dbReference>
<dbReference type="GO" id="GO:0005736">
    <property type="term" value="C:RNA polymerase I complex"/>
    <property type="evidence" value="ECO:0007669"/>
    <property type="project" value="TreeGrafter"/>
</dbReference>
<evidence type="ECO:0000256" key="5">
    <source>
        <dbReference type="ARBA" id="ARBA00023242"/>
    </source>
</evidence>
<evidence type="ECO:0000256" key="6">
    <source>
        <dbReference type="ARBA" id="ARBA00025804"/>
    </source>
</evidence>
<dbReference type="InterPro" id="IPR050518">
    <property type="entry name" value="Rpo3/RPB3_RNA_Pol_subunit"/>
</dbReference>
<organism evidence="8 9">
    <name type="scientific">Polychaeton citri CBS 116435</name>
    <dbReference type="NCBI Taxonomy" id="1314669"/>
    <lineage>
        <taxon>Eukaryota</taxon>
        <taxon>Fungi</taxon>
        <taxon>Dikarya</taxon>
        <taxon>Ascomycota</taxon>
        <taxon>Pezizomycotina</taxon>
        <taxon>Dothideomycetes</taxon>
        <taxon>Dothideomycetidae</taxon>
        <taxon>Capnodiales</taxon>
        <taxon>Capnodiaceae</taxon>
        <taxon>Polychaeton</taxon>
    </lineage>
</organism>
<dbReference type="SUPFAM" id="SSF56553">
    <property type="entry name" value="Insert subdomain of RNA polymerase alpha subunit"/>
    <property type="match status" value="1"/>
</dbReference>
<dbReference type="GO" id="GO:0046983">
    <property type="term" value="F:protein dimerization activity"/>
    <property type="evidence" value="ECO:0007669"/>
    <property type="project" value="InterPro"/>
</dbReference>
<dbReference type="InterPro" id="IPR036603">
    <property type="entry name" value="RBP11-like"/>
</dbReference>
<dbReference type="Proteomes" id="UP000799441">
    <property type="component" value="Unassembled WGS sequence"/>
</dbReference>
<dbReference type="InterPro" id="IPR033901">
    <property type="entry name" value="RNAPI/III_AC40"/>
</dbReference>
<comment type="similarity">
    <text evidence="6">Belongs to the archaeal Rpo3/eukaryotic RPB3 RNA polymerase subunit family.</text>
</comment>
<dbReference type="OrthoDB" id="270173at2759"/>
<dbReference type="EMBL" id="MU003864">
    <property type="protein sequence ID" value="KAF2716698.1"/>
    <property type="molecule type" value="Genomic_DNA"/>
</dbReference>
<feature type="domain" description="DNA-directed RNA polymerase RpoA/D/Rpb3-type" evidence="7">
    <location>
        <begin position="61"/>
        <end position="378"/>
    </location>
</feature>
<gene>
    <name evidence="8" type="ORF">K431DRAFT_289164</name>
</gene>
<evidence type="ECO:0000256" key="1">
    <source>
        <dbReference type="ARBA" id="ARBA00004123"/>
    </source>
</evidence>
<dbReference type="InterPro" id="IPR011262">
    <property type="entry name" value="DNA-dir_RNA_pol_insert"/>
</dbReference>
<comment type="subcellular location">
    <subcellularLocation>
        <location evidence="1">Nucleus</location>
    </subcellularLocation>
</comment>
<dbReference type="SMART" id="SM00662">
    <property type="entry name" value="RPOLD"/>
    <property type="match status" value="1"/>
</dbReference>
<name>A0A9P4UKE0_9PEZI</name>
<dbReference type="GO" id="GO:0055029">
    <property type="term" value="C:nuclear DNA-directed RNA polymerase complex"/>
    <property type="evidence" value="ECO:0007669"/>
    <property type="project" value="UniProtKB-ARBA"/>
</dbReference>
<dbReference type="PANTHER" id="PTHR11800">
    <property type="entry name" value="DNA-DIRECTED RNA POLYMERASE"/>
    <property type="match status" value="1"/>
</dbReference>
<comment type="caution">
    <text evidence="8">The sequence shown here is derived from an EMBL/GenBank/DDBJ whole genome shotgun (WGS) entry which is preliminary data.</text>
</comment>
<dbReference type="Gene3D" id="3.30.1360.10">
    <property type="entry name" value="RNA polymerase, RBP11-like subunit"/>
    <property type="match status" value="1"/>
</dbReference>
<keyword evidence="4" id="KW-0804">Transcription</keyword>
<dbReference type="InterPro" id="IPR011263">
    <property type="entry name" value="DNA-dir_RNA_pol_RpoA/D/Rpb3"/>
</dbReference>
<evidence type="ECO:0000256" key="2">
    <source>
        <dbReference type="ARBA" id="ARBA00022083"/>
    </source>
</evidence>
<keyword evidence="5" id="KW-0539">Nucleus</keyword>